<dbReference type="CDD" id="cd00093">
    <property type="entry name" value="HTH_XRE"/>
    <property type="match status" value="1"/>
</dbReference>
<evidence type="ECO:0000256" key="1">
    <source>
        <dbReference type="ARBA" id="ARBA00023125"/>
    </source>
</evidence>
<dbReference type="PANTHER" id="PTHR46558:SF11">
    <property type="entry name" value="HTH-TYPE TRANSCRIPTIONAL REGULATOR XRE"/>
    <property type="match status" value="1"/>
</dbReference>
<dbReference type="PROSITE" id="PS50943">
    <property type="entry name" value="HTH_CROC1"/>
    <property type="match status" value="1"/>
</dbReference>
<keyword evidence="4" id="KW-1185">Reference proteome</keyword>
<reference evidence="3 4" key="1">
    <citation type="submission" date="2016-10" db="EMBL/GenBank/DDBJ databases">
        <authorList>
            <person name="de Groot N.N."/>
        </authorList>
    </citation>
    <scope>NUCLEOTIDE SEQUENCE [LARGE SCALE GENOMIC DNA]</scope>
    <source>
        <strain evidence="3 4">CGMCC 1.10434</strain>
    </source>
</reference>
<organism evidence="3 4">
    <name type="scientific">Amphibacillus marinus</name>
    <dbReference type="NCBI Taxonomy" id="872970"/>
    <lineage>
        <taxon>Bacteria</taxon>
        <taxon>Bacillati</taxon>
        <taxon>Bacillota</taxon>
        <taxon>Bacilli</taxon>
        <taxon>Bacillales</taxon>
        <taxon>Bacillaceae</taxon>
        <taxon>Amphibacillus</taxon>
    </lineage>
</organism>
<dbReference type="InterPro" id="IPR001387">
    <property type="entry name" value="Cro/C1-type_HTH"/>
</dbReference>
<evidence type="ECO:0000313" key="4">
    <source>
        <dbReference type="Proteomes" id="UP000199300"/>
    </source>
</evidence>
<dbReference type="SUPFAM" id="SSF47413">
    <property type="entry name" value="lambda repressor-like DNA-binding domains"/>
    <property type="match status" value="1"/>
</dbReference>
<protein>
    <submittedName>
        <fullName evidence="3">DNA-binding transcriptional regulator, XRE-family HTH domain</fullName>
    </submittedName>
</protein>
<dbReference type="EMBL" id="FODJ01000015">
    <property type="protein sequence ID" value="SEO88405.1"/>
    <property type="molecule type" value="Genomic_DNA"/>
</dbReference>
<dbReference type="Proteomes" id="UP000199300">
    <property type="component" value="Unassembled WGS sequence"/>
</dbReference>
<dbReference type="InterPro" id="IPR010982">
    <property type="entry name" value="Lambda_DNA-bd_dom_sf"/>
</dbReference>
<evidence type="ECO:0000259" key="2">
    <source>
        <dbReference type="PROSITE" id="PS50943"/>
    </source>
</evidence>
<sequence>MFPRQDILSRRLVLLRKQHQLTQEHLANLLEVSKATISKYEKNAAYPSFIVLLKLADVFEVSIDYLIGRSNIIGVNAENREMIEDVVNLLLKMENSDRQRAIQILKLLKK</sequence>
<dbReference type="RefSeq" id="WP_091500150.1">
    <property type="nucleotide sequence ID" value="NZ_FODJ01000015.1"/>
</dbReference>
<dbReference type="Pfam" id="PF01381">
    <property type="entry name" value="HTH_3"/>
    <property type="match status" value="1"/>
</dbReference>
<gene>
    <name evidence="3" type="ORF">SAMN04488134_11564</name>
</gene>
<accession>A0A1H8TC55</accession>
<dbReference type="Gene3D" id="1.10.260.40">
    <property type="entry name" value="lambda repressor-like DNA-binding domains"/>
    <property type="match status" value="1"/>
</dbReference>
<dbReference type="PANTHER" id="PTHR46558">
    <property type="entry name" value="TRACRIPTIONAL REGULATORY PROTEIN-RELATED-RELATED"/>
    <property type="match status" value="1"/>
</dbReference>
<dbReference type="AlphaFoldDB" id="A0A1H8TC55"/>
<proteinExistence type="predicted"/>
<dbReference type="SMART" id="SM00530">
    <property type="entry name" value="HTH_XRE"/>
    <property type="match status" value="1"/>
</dbReference>
<dbReference type="GO" id="GO:0003677">
    <property type="term" value="F:DNA binding"/>
    <property type="evidence" value="ECO:0007669"/>
    <property type="project" value="UniProtKB-KW"/>
</dbReference>
<keyword evidence="1 3" id="KW-0238">DNA-binding</keyword>
<name>A0A1H8TC55_9BACI</name>
<dbReference type="OrthoDB" id="72638at2"/>
<feature type="domain" description="HTH cro/C1-type" evidence="2">
    <location>
        <begin position="12"/>
        <end position="66"/>
    </location>
</feature>
<dbReference type="STRING" id="872970.SAMN04488134_11564"/>
<evidence type="ECO:0000313" key="3">
    <source>
        <dbReference type="EMBL" id="SEO88405.1"/>
    </source>
</evidence>